<evidence type="ECO:0000313" key="6">
    <source>
        <dbReference type="EMBL" id="QGM97410.1"/>
    </source>
</evidence>
<dbReference type="InterPro" id="IPR005669">
    <property type="entry name" value="Thiosulph/SO4-bd"/>
</dbReference>
<proteinExistence type="inferred from homology"/>
<accession>A0A6B8M9L9</accession>
<name>A0A6B8M9L9_9HYPH</name>
<dbReference type="Proteomes" id="UP000422569">
    <property type="component" value="Chromosome"/>
</dbReference>
<keyword evidence="7" id="KW-1185">Reference proteome</keyword>
<dbReference type="NCBIfam" id="TIGR00971">
    <property type="entry name" value="3a0106s03"/>
    <property type="match status" value="1"/>
</dbReference>
<dbReference type="CDD" id="cd01005">
    <property type="entry name" value="PBP2_CysP"/>
    <property type="match status" value="1"/>
</dbReference>
<dbReference type="GO" id="GO:0042597">
    <property type="term" value="C:periplasmic space"/>
    <property type="evidence" value="ECO:0007669"/>
    <property type="project" value="UniProtKB-SubCell"/>
</dbReference>
<dbReference type="AlphaFoldDB" id="A0A6B8M9L9"/>
<dbReference type="GO" id="GO:1902358">
    <property type="term" value="P:sulfate transmembrane transport"/>
    <property type="evidence" value="ECO:0007669"/>
    <property type="project" value="InterPro"/>
</dbReference>
<dbReference type="PANTHER" id="PTHR30368">
    <property type="entry name" value="SULFATE-BINDING PROTEIN"/>
    <property type="match status" value="1"/>
</dbReference>
<comment type="similarity">
    <text evidence="2">Belongs to the prokaryotic sulfate-binding protein family.</text>
</comment>
<evidence type="ECO:0000256" key="4">
    <source>
        <dbReference type="ARBA" id="ARBA00022729"/>
    </source>
</evidence>
<keyword evidence="5" id="KW-0574">Periplasm</keyword>
<reference evidence="6 7" key="1">
    <citation type="submission" date="2019-09" db="EMBL/GenBank/DDBJ databases">
        <title>Isolation and complete genome sequencing of Methylocystis species.</title>
        <authorList>
            <person name="Rumah B.L."/>
            <person name="Stead C.E."/>
            <person name="Stevens B.C."/>
            <person name="Minton N.P."/>
            <person name="Grosse-Honebrink A."/>
            <person name="Zhang Y."/>
        </authorList>
    </citation>
    <scope>NUCLEOTIDE SEQUENCE [LARGE SCALE GENOMIC DNA]</scope>
    <source>
        <strain evidence="6 7">BRCS2</strain>
    </source>
</reference>
<sequence length="343" mass="37753">MRISWVNIGAIAASVLAVGLIAGKNVGGSAAHQILNVSYDPTRELYQRLNPVFIAKYEKETGENVGVRQSHGGSSYQARQVANGEQTADVVTLGLPSDVEGLEKRGLIKSDWRGRLPDDAQPYHSTIVFVVRKDNPLNIRDWPDLIRPGVEIITPDPKTSGNGKLTALSAWGYVVAHGGDEFEAHNFLKKLYDHAPFLVPAARAAGVAFAIEKKGDVNIAWENEALREVDESKGALEIVYPSISILAEPSVAWVDANVEKHKSAALAEAYLRFLFTEDAQEIIAREGYRPSNEKVLARHADRLPEINLFPITLIAKSWSDAQQKFFAENGVIDTFYVPKPRSE</sequence>
<evidence type="ECO:0000256" key="5">
    <source>
        <dbReference type="ARBA" id="ARBA00022764"/>
    </source>
</evidence>
<keyword evidence="3" id="KW-0813">Transport</keyword>
<dbReference type="Pfam" id="PF13531">
    <property type="entry name" value="SBP_bac_11"/>
    <property type="match status" value="1"/>
</dbReference>
<dbReference type="PANTHER" id="PTHR30368:SF2">
    <property type="entry name" value="SULFATE-BINDING PROTEIN"/>
    <property type="match status" value="1"/>
</dbReference>
<dbReference type="GO" id="GO:0140104">
    <property type="term" value="F:molecular carrier activity"/>
    <property type="evidence" value="ECO:0007669"/>
    <property type="project" value="InterPro"/>
</dbReference>
<keyword evidence="4" id="KW-0732">Signal</keyword>
<gene>
    <name evidence="6" type="ORF">F7D14_07945</name>
</gene>
<protein>
    <submittedName>
        <fullName evidence="6">Sulfate ABC transporter substrate-binding protein</fullName>
    </submittedName>
</protein>
<dbReference type="EMBL" id="CP044331">
    <property type="protein sequence ID" value="QGM97410.1"/>
    <property type="molecule type" value="Genomic_DNA"/>
</dbReference>
<organism evidence="6 7">
    <name type="scientific">Methylocystis parvus</name>
    <dbReference type="NCBI Taxonomy" id="134"/>
    <lineage>
        <taxon>Bacteria</taxon>
        <taxon>Pseudomonadati</taxon>
        <taxon>Pseudomonadota</taxon>
        <taxon>Alphaproteobacteria</taxon>
        <taxon>Hyphomicrobiales</taxon>
        <taxon>Methylocystaceae</taxon>
        <taxon>Methylocystis</taxon>
    </lineage>
</organism>
<dbReference type="Gene3D" id="3.40.190.10">
    <property type="entry name" value="Periplasmic binding protein-like II"/>
    <property type="match status" value="2"/>
</dbReference>
<dbReference type="RefSeq" id="WP_016920812.1">
    <property type="nucleotide sequence ID" value="NZ_CP044331.1"/>
</dbReference>
<evidence type="ECO:0000256" key="1">
    <source>
        <dbReference type="ARBA" id="ARBA00004418"/>
    </source>
</evidence>
<evidence type="ECO:0000313" key="7">
    <source>
        <dbReference type="Proteomes" id="UP000422569"/>
    </source>
</evidence>
<dbReference type="SUPFAM" id="SSF53850">
    <property type="entry name" value="Periplasmic binding protein-like II"/>
    <property type="match status" value="1"/>
</dbReference>
<dbReference type="KEGG" id="mpar:F7D14_07945"/>
<evidence type="ECO:0000256" key="3">
    <source>
        <dbReference type="ARBA" id="ARBA00022448"/>
    </source>
</evidence>
<dbReference type="NCBIfam" id="NF008022">
    <property type="entry name" value="PRK10752.1"/>
    <property type="match status" value="1"/>
</dbReference>
<comment type="subcellular location">
    <subcellularLocation>
        <location evidence="1">Periplasm</location>
    </subcellularLocation>
</comment>
<evidence type="ECO:0000256" key="2">
    <source>
        <dbReference type="ARBA" id="ARBA00006099"/>
    </source>
</evidence>